<dbReference type="SUPFAM" id="SSF52540">
    <property type="entry name" value="P-loop containing nucleoside triphosphate hydrolases"/>
    <property type="match status" value="1"/>
</dbReference>
<dbReference type="PANTHER" id="PTHR45923">
    <property type="entry name" value="PROTEIN SEY1"/>
    <property type="match status" value="1"/>
</dbReference>
<feature type="signal peptide" evidence="1">
    <location>
        <begin position="1"/>
        <end position="27"/>
    </location>
</feature>
<evidence type="ECO:0000256" key="1">
    <source>
        <dbReference type="SAM" id="SignalP"/>
    </source>
</evidence>
<reference evidence="2" key="1">
    <citation type="submission" date="2021-05" db="EMBL/GenBank/DDBJ databases">
        <title>The genome of the haptophyte Pavlova lutheri (Diacronema luteri, Pavlovales) - a model for lipid biosynthesis in eukaryotic algae.</title>
        <authorList>
            <person name="Hulatt C.J."/>
            <person name="Posewitz M.C."/>
        </authorList>
    </citation>
    <scope>NUCLEOTIDE SEQUENCE</scope>
    <source>
        <strain evidence="2">NIVA-4/92</strain>
    </source>
</reference>
<dbReference type="GO" id="GO:0005783">
    <property type="term" value="C:endoplasmic reticulum"/>
    <property type="evidence" value="ECO:0007669"/>
    <property type="project" value="TreeGrafter"/>
</dbReference>
<feature type="chain" id="PRO_5035165780" description="Guanylate-binding protein N-terminal domain-containing protein" evidence="1">
    <location>
        <begin position="28"/>
        <end position="564"/>
    </location>
</feature>
<keyword evidence="3" id="KW-1185">Reference proteome</keyword>
<dbReference type="OrthoDB" id="1597724at2759"/>
<dbReference type="EMBL" id="JAGTXO010000013">
    <property type="protein sequence ID" value="KAG8464345.1"/>
    <property type="molecule type" value="Genomic_DNA"/>
</dbReference>
<dbReference type="PANTHER" id="PTHR45923:SF2">
    <property type="entry name" value="PROTEIN SEY1"/>
    <property type="match status" value="1"/>
</dbReference>
<dbReference type="InterPro" id="IPR027417">
    <property type="entry name" value="P-loop_NTPase"/>
</dbReference>
<evidence type="ECO:0008006" key="4">
    <source>
        <dbReference type="Google" id="ProtNLM"/>
    </source>
</evidence>
<name>A0A8J6CC34_DIALT</name>
<dbReference type="Pfam" id="PF05879">
    <property type="entry name" value="RHD3_GTPase"/>
    <property type="match status" value="1"/>
</dbReference>
<sequence>MVNGIARRPWAAGALALLAAAAAPAAARKEAFRMIDAKARLADATAGYVADAMSKLSDGRQLAVVASLGPRHIGKSSLLNQVFGAKFDDEAGAGVWISPASHNKDVLLLNAMAADSAESELTQKRLAALCSSVADCVVLNAWYTTSARPTTATVDILSTLFAEQLRQASEGAGVQRSLVLYALHGTDGDALSAQQLAELREQVAQTWEAVPKPAGLANAALSDYFDFKYIAVPPARAASEHKEALSKLRAQFAPPADAAAGSLLKPSYTKAIDVENFGVLAEQLWADACAEPDDGLAATREQLRMCYIASQALFAASAIADKALDKWSAQVARKRAVVAFGAQGRQLLSRTLAKYDEDTAACEPGSKFVAMQRAQLSGRIKTELARLFNDQVRMLNVEAMVKLRELLLLTVARQGSVQDWQVANMQTSVERWFTQKLAELVVPELALNLVPVKAELSARLAQYGSRFASSATVQVQALQYLAERAKEGRAPKGKAAMAVSYALTGAVRTAGSGNLQSFASYTTGPYSANFMLANDRDLPESAAATGQPPPTLRLQPKITFDIDL</sequence>
<dbReference type="GO" id="GO:0016320">
    <property type="term" value="P:endoplasmic reticulum membrane fusion"/>
    <property type="evidence" value="ECO:0007669"/>
    <property type="project" value="TreeGrafter"/>
</dbReference>
<dbReference type="Gene3D" id="3.40.50.300">
    <property type="entry name" value="P-loop containing nucleotide triphosphate hydrolases"/>
    <property type="match status" value="1"/>
</dbReference>
<accession>A0A8J6CC34</accession>
<dbReference type="GO" id="GO:0003924">
    <property type="term" value="F:GTPase activity"/>
    <property type="evidence" value="ECO:0007669"/>
    <property type="project" value="TreeGrafter"/>
</dbReference>
<proteinExistence type="predicted"/>
<protein>
    <recommendedName>
        <fullName evidence="4">Guanylate-binding protein N-terminal domain-containing protein</fullName>
    </recommendedName>
</protein>
<dbReference type="InterPro" id="IPR008803">
    <property type="entry name" value="RHD3/Sey1"/>
</dbReference>
<dbReference type="OMA" id="NELCEDA"/>
<dbReference type="Proteomes" id="UP000751190">
    <property type="component" value="Unassembled WGS sequence"/>
</dbReference>
<organism evidence="2 3">
    <name type="scientific">Diacronema lutheri</name>
    <name type="common">Unicellular marine alga</name>
    <name type="synonym">Monochrysis lutheri</name>
    <dbReference type="NCBI Taxonomy" id="2081491"/>
    <lineage>
        <taxon>Eukaryota</taxon>
        <taxon>Haptista</taxon>
        <taxon>Haptophyta</taxon>
        <taxon>Pavlovophyceae</taxon>
        <taxon>Pavlovales</taxon>
        <taxon>Pavlovaceae</taxon>
        <taxon>Diacronema</taxon>
    </lineage>
</organism>
<gene>
    <name evidence="2" type="ORF">KFE25_003408</name>
</gene>
<comment type="caution">
    <text evidence="2">The sequence shown here is derived from an EMBL/GenBank/DDBJ whole genome shotgun (WGS) entry which is preliminary data.</text>
</comment>
<evidence type="ECO:0000313" key="2">
    <source>
        <dbReference type="EMBL" id="KAG8464345.1"/>
    </source>
</evidence>
<keyword evidence="1" id="KW-0732">Signal</keyword>
<dbReference type="AlphaFoldDB" id="A0A8J6CC34"/>
<evidence type="ECO:0000313" key="3">
    <source>
        <dbReference type="Proteomes" id="UP000751190"/>
    </source>
</evidence>